<evidence type="ECO:0000313" key="2">
    <source>
        <dbReference type="EMBL" id="MBG6136222.1"/>
    </source>
</evidence>
<protein>
    <submittedName>
        <fullName evidence="2">Uncharacterized protein</fullName>
    </submittedName>
</protein>
<gene>
    <name evidence="2" type="ORF">IW245_002416</name>
</gene>
<organism evidence="2 3">
    <name type="scientific">Longispora fulva</name>
    <dbReference type="NCBI Taxonomy" id="619741"/>
    <lineage>
        <taxon>Bacteria</taxon>
        <taxon>Bacillati</taxon>
        <taxon>Actinomycetota</taxon>
        <taxon>Actinomycetes</taxon>
        <taxon>Micromonosporales</taxon>
        <taxon>Micromonosporaceae</taxon>
        <taxon>Longispora</taxon>
    </lineage>
</organism>
<accession>A0A8J7GGF2</accession>
<keyword evidence="3" id="KW-1185">Reference proteome</keyword>
<name>A0A8J7GGF2_9ACTN</name>
<evidence type="ECO:0000313" key="3">
    <source>
        <dbReference type="Proteomes" id="UP000622552"/>
    </source>
</evidence>
<reference evidence="2" key="1">
    <citation type="submission" date="2020-11" db="EMBL/GenBank/DDBJ databases">
        <title>Sequencing the genomes of 1000 actinobacteria strains.</title>
        <authorList>
            <person name="Klenk H.-P."/>
        </authorList>
    </citation>
    <scope>NUCLEOTIDE SEQUENCE</scope>
    <source>
        <strain evidence="2">DSM 45356</strain>
    </source>
</reference>
<proteinExistence type="predicted"/>
<dbReference type="Proteomes" id="UP000622552">
    <property type="component" value="Unassembled WGS sequence"/>
</dbReference>
<feature type="compositionally biased region" description="Pro residues" evidence="1">
    <location>
        <begin position="217"/>
        <end position="229"/>
    </location>
</feature>
<sequence>MVRRATKRLAWLHAEEYHTLLGEELHRRGTDNRVRELPPPADELGGWALEVGYPDLEPVTERVRRLLDADGDMFDRIVGDDVTRRSPEPDLGHPLVLARWETVLDRLARDRMDLLRIPWRPDATVSDVDLVTAGLDEHQAYERINLFRFLVHVRQRWMEKKILTRRFHTAVVAWRTEVTTTARAAARAQLRDRHESEYRELLAAAAVEPRPDRPERQAPPPQAVVPPSRPQRVASLVDRLRDAGWVAIVEDVPGPPMQVYVTASRGTPRARLRAAFRRGRNGSGTGHSWDLRFAGIRLDGAPDWTRLPGMAELVELAAVDHAHLAEIAAKFATPAQYGSIAAGRGGRRRQHHS</sequence>
<dbReference type="RefSeq" id="WP_197003225.1">
    <property type="nucleotide sequence ID" value="NZ_BONS01000039.1"/>
</dbReference>
<dbReference type="AlphaFoldDB" id="A0A8J7GGF2"/>
<comment type="caution">
    <text evidence="2">The sequence shown here is derived from an EMBL/GenBank/DDBJ whole genome shotgun (WGS) entry which is preliminary data.</text>
</comment>
<evidence type="ECO:0000256" key="1">
    <source>
        <dbReference type="SAM" id="MobiDB-lite"/>
    </source>
</evidence>
<feature type="region of interest" description="Disordered" evidence="1">
    <location>
        <begin position="205"/>
        <end position="229"/>
    </location>
</feature>
<dbReference type="EMBL" id="JADOUF010000001">
    <property type="protein sequence ID" value="MBG6136222.1"/>
    <property type="molecule type" value="Genomic_DNA"/>
</dbReference>